<dbReference type="EMBL" id="HACA01003502">
    <property type="protein sequence ID" value="CDW20863.1"/>
    <property type="molecule type" value="Transcribed_RNA"/>
</dbReference>
<feature type="region of interest" description="Disordered" evidence="1">
    <location>
        <begin position="55"/>
        <end position="74"/>
    </location>
</feature>
<evidence type="ECO:0000256" key="1">
    <source>
        <dbReference type="SAM" id="MobiDB-lite"/>
    </source>
</evidence>
<proteinExistence type="predicted"/>
<dbReference type="AlphaFoldDB" id="A0A0K2T4C0"/>
<protein>
    <submittedName>
        <fullName evidence="2">Uncharacterized protein</fullName>
    </submittedName>
</protein>
<feature type="non-terminal residue" evidence="2">
    <location>
        <position position="1"/>
    </location>
</feature>
<reference evidence="2" key="1">
    <citation type="submission" date="2014-05" db="EMBL/GenBank/DDBJ databases">
        <authorList>
            <person name="Chronopoulou M."/>
        </authorList>
    </citation>
    <scope>NUCLEOTIDE SEQUENCE</scope>
    <source>
        <tissue evidence="2">Whole organism</tissue>
    </source>
</reference>
<name>A0A0K2T4C0_LEPSM</name>
<evidence type="ECO:0000313" key="2">
    <source>
        <dbReference type="EMBL" id="CDW20863.1"/>
    </source>
</evidence>
<accession>A0A0K2T4C0</accession>
<sequence>VLYFILFNMSSFISNNSLDMPANRSKALTMKSLSMAYHSTIIQIDMRSAAHLGFQTKKSRGLRPGPTEGHMEAI</sequence>
<organism evidence="2">
    <name type="scientific">Lepeophtheirus salmonis</name>
    <name type="common">Salmon louse</name>
    <name type="synonym">Caligus salmonis</name>
    <dbReference type="NCBI Taxonomy" id="72036"/>
    <lineage>
        <taxon>Eukaryota</taxon>
        <taxon>Metazoa</taxon>
        <taxon>Ecdysozoa</taxon>
        <taxon>Arthropoda</taxon>
        <taxon>Crustacea</taxon>
        <taxon>Multicrustacea</taxon>
        <taxon>Hexanauplia</taxon>
        <taxon>Copepoda</taxon>
        <taxon>Siphonostomatoida</taxon>
        <taxon>Caligidae</taxon>
        <taxon>Lepeophtheirus</taxon>
    </lineage>
</organism>